<keyword evidence="3" id="KW-0677">Repeat</keyword>
<organism evidence="7 8">
    <name type="scientific">Coffea arabica</name>
    <name type="common">Arabian coffee</name>
    <dbReference type="NCBI Taxonomy" id="13443"/>
    <lineage>
        <taxon>Eukaryota</taxon>
        <taxon>Viridiplantae</taxon>
        <taxon>Streptophyta</taxon>
        <taxon>Embryophyta</taxon>
        <taxon>Tracheophyta</taxon>
        <taxon>Spermatophyta</taxon>
        <taxon>Magnoliopsida</taxon>
        <taxon>eudicotyledons</taxon>
        <taxon>Gunneridae</taxon>
        <taxon>Pentapetalae</taxon>
        <taxon>asterids</taxon>
        <taxon>lamiids</taxon>
        <taxon>Gentianales</taxon>
        <taxon>Rubiaceae</taxon>
        <taxon>Ixoroideae</taxon>
        <taxon>Gardenieae complex</taxon>
        <taxon>Bertiereae - Coffeeae clade</taxon>
        <taxon>Coffeeae</taxon>
        <taxon>Coffea</taxon>
    </lineage>
</organism>
<dbReference type="InterPro" id="IPR042197">
    <property type="entry name" value="Apaf_helical"/>
</dbReference>
<dbReference type="Gene3D" id="1.10.8.430">
    <property type="entry name" value="Helical domain of apoptotic protease-activating factors"/>
    <property type="match status" value="1"/>
</dbReference>
<keyword evidence="5" id="KW-0067">ATP-binding</keyword>
<dbReference type="Pfam" id="PF23247">
    <property type="entry name" value="LRR_RPS2"/>
    <property type="match status" value="2"/>
</dbReference>
<evidence type="ECO:0000259" key="6">
    <source>
        <dbReference type="SMART" id="SM00382"/>
    </source>
</evidence>
<keyword evidence="5" id="KW-0547">Nucleotide-binding</keyword>
<evidence type="ECO:0000256" key="2">
    <source>
        <dbReference type="ARBA" id="ARBA00022614"/>
    </source>
</evidence>
<accession>A0ABM4UQS6</accession>
<proteinExistence type="inferred from homology"/>
<dbReference type="Gene3D" id="3.40.50.300">
    <property type="entry name" value="P-loop containing nucleotide triphosphate hydrolases"/>
    <property type="match status" value="1"/>
</dbReference>
<dbReference type="GeneID" id="113693730"/>
<evidence type="ECO:0000256" key="1">
    <source>
        <dbReference type="ARBA" id="ARBA00008894"/>
    </source>
</evidence>
<dbReference type="InterPro" id="IPR032675">
    <property type="entry name" value="LRR_dom_sf"/>
</dbReference>
<dbReference type="InterPro" id="IPR036388">
    <property type="entry name" value="WH-like_DNA-bd_sf"/>
</dbReference>
<reference evidence="8" key="1">
    <citation type="submission" date="2025-08" db="UniProtKB">
        <authorList>
            <consortium name="RefSeq"/>
        </authorList>
    </citation>
    <scope>IDENTIFICATION</scope>
    <source>
        <tissue evidence="8">Leaves</tissue>
    </source>
</reference>
<dbReference type="InterPro" id="IPR027417">
    <property type="entry name" value="P-loop_NTPase"/>
</dbReference>
<evidence type="ECO:0000313" key="8">
    <source>
        <dbReference type="RefSeq" id="XP_071909635.1"/>
    </source>
</evidence>
<dbReference type="SUPFAM" id="SSF52058">
    <property type="entry name" value="L domain-like"/>
    <property type="match status" value="1"/>
</dbReference>
<dbReference type="SMART" id="SM00382">
    <property type="entry name" value="AAA"/>
    <property type="match status" value="1"/>
</dbReference>
<dbReference type="RefSeq" id="XP_071909635.1">
    <property type="nucleotide sequence ID" value="XM_072053534.1"/>
</dbReference>
<dbReference type="PRINTS" id="PR00364">
    <property type="entry name" value="DISEASERSIST"/>
</dbReference>
<evidence type="ECO:0000256" key="5">
    <source>
        <dbReference type="ARBA" id="ARBA00022840"/>
    </source>
</evidence>
<keyword evidence="7" id="KW-1185">Reference proteome</keyword>
<name>A0ABM4UQS6_COFAR</name>
<keyword evidence="2" id="KW-0433">Leucine-rich repeat</keyword>
<dbReference type="Gene3D" id="3.80.10.10">
    <property type="entry name" value="Ribonuclease Inhibitor"/>
    <property type="match status" value="3"/>
</dbReference>
<dbReference type="PANTHER" id="PTHR33463:SF203">
    <property type="entry name" value="AAA+ ATPASE DOMAIN-CONTAINING PROTEIN"/>
    <property type="match status" value="1"/>
</dbReference>
<gene>
    <name evidence="8" type="primary">LOC113693730</name>
</gene>
<keyword evidence="4" id="KW-0611">Plant defense</keyword>
<dbReference type="Gene3D" id="1.10.10.10">
    <property type="entry name" value="Winged helix-like DNA-binding domain superfamily/Winged helix DNA-binding domain"/>
    <property type="match status" value="1"/>
</dbReference>
<protein>
    <submittedName>
        <fullName evidence="8">Disease resistance protein At4g27190-like</fullName>
    </submittedName>
</protein>
<dbReference type="InterPro" id="IPR003593">
    <property type="entry name" value="AAA+_ATPase"/>
</dbReference>
<dbReference type="InterPro" id="IPR002182">
    <property type="entry name" value="NB-ARC"/>
</dbReference>
<evidence type="ECO:0000313" key="7">
    <source>
        <dbReference type="Proteomes" id="UP001652660"/>
    </source>
</evidence>
<evidence type="ECO:0000256" key="3">
    <source>
        <dbReference type="ARBA" id="ARBA00022737"/>
    </source>
</evidence>
<dbReference type="InterPro" id="IPR057135">
    <property type="entry name" value="At4g27190-like_LRR"/>
</dbReference>
<evidence type="ECO:0000256" key="4">
    <source>
        <dbReference type="ARBA" id="ARBA00022821"/>
    </source>
</evidence>
<dbReference type="Proteomes" id="UP001652660">
    <property type="component" value="Chromosome 6c"/>
</dbReference>
<dbReference type="SUPFAM" id="SSF52540">
    <property type="entry name" value="P-loop containing nucleoside triphosphate hydrolases"/>
    <property type="match status" value="1"/>
</dbReference>
<feature type="domain" description="AAA+ ATPase" evidence="6">
    <location>
        <begin position="177"/>
        <end position="315"/>
    </location>
</feature>
<dbReference type="PANTHER" id="PTHR33463">
    <property type="entry name" value="NB-ARC DOMAIN-CONTAINING PROTEIN-RELATED"/>
    <property type="match status" value="1"/>
</dbReference>
<dbReference type="Pfam" id="PF00931">
    <property type="entry name" value="NB-ARC"/>
    <property type="match status" value="1"/>
</dbReference>
<dbReference type="InterPro" id="IPR050905">
    <property type="entry name" value="Plant_NBS-LRR"/>
</dbReference>
<comment type="similarity">
    <text evidence="1">Belongs to the disease resistance NB-LRR family.</text>
</comment>
<sequence>MAIQEIANSIVGTIVEKCVNPILRQFQYLIFYKSNVQTLSDDIKILELKEAEVQQLVRQAKDNAEEIKPTVVDWLERVEDVKKDAHTISEGMETAKVNCLNIVRLPNLKSCYLLGRRAVKRTSVVEKLLGEGPFDQVGSIAPFEQMPLTESIPSLEKGLVSRMSTKKELMEALKQEKTSLMAICGMGGVGKTTLVKQIADQVKFEKLFDKVAMATLSQSPDMRNVQDQLAEQLGLKITEQTDLARAKRLYTRLTNSDERILVVLDDIWKELDLKSLGIPVKGECKSLKVILTSRFKDVCSGMRAEIFEVNVLRIEEAWHLFKEVAEISDDSALSGVAKQVAEECKGLPLAIVVVAKALKSNHTPESWDRALRQLQEYTIRELEGDEDLVFSRIKFSYDYLKSAEAKSLLLLCSLFPEDYSIPIECLVRYGKGLELFQDTENLRNVRDKVDLLVDELKSSCLLLNDGEKEDFVKLHDVVRDACLSIASKAEHEFLVSNSGLGEKNSYTAISLISQLVNHDLLPFCKEYPRLRLLRLVFQSELGVRLRKLDLPQDSFVGMEALRVMELNHLQIEFPLSWPGQMLRSLRTLCLDYCSLGTGLSSMLGHMTQLETLSLFQSRIRDDRFPVEIAQLSNLKLLDLRVESSLHPLPSGILSSLKKLEELYLGSSDHLQLGRDKEEEIGCLKEISAISNLACLQIALDDFSLLLLSLQAFDTQRLSRFNIAVDNYRGAMIDHRRNYQFRKSFKLYLSGHGDEWLKQLFDPNVTSIVKRTENLTLYLSDQSSCLRNLVPDLGENGFINLKKLCLDDGQYECLVDSTANLVARHVFENLVYMKLRLLKLKEICNGFLPPGCFNQLQGVELYSIRALKCLWKGSVKPPSLCNLRSIGVRFCNEITTLFSQSALKCLVKLQKIVVASCKNFERIVLREESLTEEVLELPQLKALTLSYTNFIGFGPEDDKAVAFFDQVSLPRLEVLEILRSGDGPEQLIGGKMPSGSLDNLKHVQLWECRSIRCIAKGDTVTLLQNLQALWTWDCQGIKSLVDFEGLKVHNTPSEKAFEILPKLESLGLSDCSRLIHIWRNFPEGIRVFQNLRSLHVSKCPLKCLFHPPSVATMLISLEALEVYWCSEMCEVIGEEDEEVSLEDNAQHHDIGKRREIALGRTSKEFVFSRLTSLRLQALENLRSFGGSYREDYEFKFPLLTELIISYCPKLKKFCSGNLDAPLLKKVQIMPSDTENFEAPVNLKDREICPLLI</sequence>